<organism evidence="1 2">
    <name type="scientific">Ancylostoma ceylanicum</name>
    <dbReference type="NCBI Taxonomy" id="53326"/>
    <lineage>
        <taxon>Eukaryota</taxon>
        <taxon>Metazoa</taxon>
        <taxon>Ecdysozoa</taxon>
        <taxon>Nematoda</taxon>
        <taxon>Chromadorea</taxon>
        <taxon>Rhabditida</taxon>
        <taxon>Rhabditina</taxon>
        <taxon>Rhabditomorpha</taxon>
        <taxon>Strongyloidea</taxon>
        <taxon>Ancylostomatidae</taxon>
        <taxon>Ancylostomatinae</taxon>
        <taxon>Ancylostoma</taxon>
    </lineage>
</organism>
<comment type="caution">
    <text evidence="1">The sequence shown here is derived from an EMBL/GenBank/DDBJ whole genome shotgun (WGS) entry which is preliminary data.</text>
</comment>
<keyword evidence="2" id="KW-1185">Reference proteome</keyword>
<proteinExistence type="predicted"/>
<protein>
    <submittedName>
        <fullName evidence="1">Uncharacterized protein</fullName>
    </submittedName>
</protein>
<name>A0A016S1S1_9BILA</name>
<dbReference type="EMBL" id="JARK01001650">
    <property type="protein sequence ID" value="EYB84543.1"/>
    <property type="molecule type" value="Genomic_DNA"/>
</dbReference>
<reference evidence="2" key="1">
    <citation type="journal article" date="2015" name="Nat. Genet.">
        <title>The genome and transcriptome of the zoonotic hookworm Ancylostoma ceylanicum identify infection-specific gene families.</title>
        <authorList>
            <person name="Schwarz E.M."/>
            <person name="Hu Y."/>
            <person name="Antoshechkin I."/>
            <person name="Miller M.M."/>
            <person name="Sternberg P.W."/>
            <person name="Aroian R.V."/>
        </authorList>
    </citation>
    <scope>NUCLEOTIDE SEQUENCE</scope>
    <source>
        <strain evidence="2">HY135</strain>
    </source>
</reference>
<dbReference type="AlphaFoldDB" id="A0A016S1S1"/>
<sequence length="87" mass="10049">MKVESYSSHEVVQIFETVCEKCFQRSRAYGKVYAAKRTTLVEASALDSNESWHDEKFSFRHIEPQPIPLSQILFGIPDGLFPRISRD</sequence>
<dbReference type="Proteomes" id="UP000024635">
    <property type="component" value="Unassembled WGS sequence"/>
</dbReference>
<accession>A0A016S1S1</accession>
<gene>
    <name evidence="1" type="primary">Acey_s0314.g2223</name>
    <name evidence="1" type="ORF">Y032_0314g2223</name>
</gene>
<evidence type="ECO:0000313" key="2">
    <source>
        <dbReference type="Proteomes" id="UP000024635"/>
    </source>
</evidence>
<evidence type="ECO:0000313" key="1">
    <source>
        <dbReference type="EMBL" id="EYB84543.1"/>
    </source>
</evidence>